<dbReference type="Proteomes" id="UP001519287">
    <property type="component" value="Unassembled WGS sequence"/>
</dbReference>
<comment type="caution">
    <text evidence="2">The sequence shown here is derived from an EMBL/GenBank/DDBJ whole genome shotgun (WGS) entry which is preliminary data.</text>
</comment>
<dbReference type="EMBL" id="JAGGLB010000003">
    <property type="protein sequence ID" value="MBP1989708.1"/>
    <property type="molecule type" value="Genomic_DNA"/>
</dbReference>
<dbReference type="RefSeq" id="WP_209970517.1">
    <property type="nucleotide sequence ID" value="NZ_JAGGLB010000003.1"/>
</dbReference>
<keyword evidence="3" id="KW-1185">Reference proteome</keyword>
<keyword evidence="1" id="KW-0812">Transmembrane</keyword>
<feature type="transmembrane region" description="Helical" evidence="1">
    <location>
        <begin position="108"/>
        <end position="127"/>
    </location>
</feature>
<reference evidence="2 3" key="1">
    <citation type="submission" date="2021-03" db="EMBL/GenBank/DDBJ databases">
        <title>Genomic Encyclopedia of Type Strains, Phase IV (KMG-IV): sequencing the most valuable type-strain genomes for metagenomic binning, comparative biology and taxonomic classification.</title>
        <authorList>
            <person name="Goeker M."/>
        </authorList>
    </citation>
    <scope>NUCLEOTIDE SEQUENCE [LARGE SCALE GENOMIC DNA]</scope>
    <source>
        <strain evidence="2 3">DSM 26048</strain>
    </source>
</reference>
<sequence length="705" mass="82185">MNMIKLIYHNEMRILLRNKYLALPLIIHLICWGYVIFSYENQPVHYQELAAVFYSSFQWILMLNLLIVGLFSVYMAGKDHESEFELLVVTYKVKNMEWVLGKWLVTQTYGLCITIITLLVQGIWFLSGNMSMEEAFKNLIYLFFQMEGAFFLLVSFGYLFGVWIKNMFTYICIPALLGIVFLLQANSYGFAYVNPRLNLLSLFDTMFIASPFEGIWGINGVFEGVILHQIAVILLGFIFILVALLLFRPNRRLQVEQRIAITLIILLMIPTVVVSGIRYTQYNNALEQFVHTGKQYLIDWQDEIQYYNLQSNPKAYPFSMERTNLNVQFPAENQIAVNSQLSIRHNGDVPVNEVYVTLHHQLKVTDCTSDVKITCSRENDFLTVHLSDKLEPGEQLSLNLNYAGDMKQYREDGLLQHSFIESDRIYLPKEAGWYPLIGQKYLAISTKALDNRYVQFMLRNGGLIENYPTEFKVTIMNKNEQYPVALTIPHVQDGLYQGTSLYGLSLIGGNFKEIKVEQTRVVGHPDIMEGAKKTTEIYLKWWNYIEEWLEVPMAPKVIYILNHDHKYLTQFTPSQEFKLWSSVDMEYVEPPIMVYALALDLINDNSQPGDDVHLLQRALTWTLMHHFQVETEFKRFDDWYMKEFSSEIPAETANQANMINRYDEKGKEAFEQVVKFLFKQYEQLADKTQFDLEAALNLYEGEQNR</sequence>
<organism evidence="2 3">
    <name type="scientific">Paenibacillus eucommiae</name>
    <dbReference type="NCBI Taxonomy" id="1355755"/>
    <lineage>
        <taxon>Bacteria</taxon>
        <taxon>Bacillati</taxon>
        <taxon>Bacillota</taxon>
        <taxon>Bacilli</taxon>
        <taxon>Bacillales</taxon>
        <taxon>Paenibacillaceae</taxon>
        <taxon>Paenibacillus</taxon>
    </lineage>
</organism>
<evidence type="ECO:0000313" key="2">
    <source>
        <dbReference type="EMBL" id="MBP1989708.1"/>
    </source>
</evidence>
<feature type="transmembrane region" description="Helical" evidence="1">
    <location>
        <begin position="259"/>
        <end position="279"/>
    </location>
</feature>
<protein>
    <recommendedName>
        <fullName evidence="4">ABC transporter permease</fullName>
    </recommendedName>
</protein>
<feature type="transmembrane region" description="Helical" evidence="1">
    <location>
        <begin position="139"/>
        <end position="161"/>
    </location>
</feature>
<name>A0ABS4IQ71_9BACL</name>
<evidence type="ECO:0000256" key="1">
    <source>
        <dbReference type="SAM" id="Phobius"/>
    </source>
</evidence>
<feature type="transmembrane region" description="Helical" evidence="1">
    <location>
        <begin position="51"/>
        <end position="76"/>
    </location>
</feature>
<gene>
    <name evidence="2" type="ORF">J2Z66_001306</name>
</gene>
<keyword evidence="1" id="KW-0472">Membrane</keyword>
<feature type="transmembrane region" description="Helical" evidence="1">
    <location>
        <begin position="167"/>
        <end position="185"/>
    </location>
</feature>
<evidence type="ECO:0008006" key="4">
    <source>
        <dbReference type="Google" id="ProtNLM"/>
    </source>
</evidence>
<evidence type="ECO:0000313" key="3">
    <source>
        <dbReference type="Proteomes" id="UP001519287"/>
    </source>
</evidence>
<feature type="transmembrane region" description="Helical" evidence="1">
    <location>
        <begin position="20"/>
        <end position="39"/>
    </location>
</feature>
<feature type="transmembrane region" description="Helical" evidence="1">
    <location>
        <begin position="225"/>
        <end position="247"/>
    </location>
</feature>
<accession>A0ABS4IQ71</accession>
<keyword evidence="1" id="KW-1133">Transmembrane helix</keyword>
<proteinExistence type="predicted"/>